<dbReference type="Proteomes" id="UP000712281">
    <property type="component" value="Unassembled WGS sequence"/>
</dbReference>
<gene>
    <name evidence="2" type="ORF">F2Q68_00008391</name>
</gene>
<name>A0A8S9KSX5_BRACR</name>
<dbReference type="Gene3D" id="3.30.420.10">
    <property type="entry name" value="Ribonuclease H-like superfamily/Ribonuclease H"/>
    <property type="match status" value="1"/>
</dbReference>
<organism evidence="2 3">
    <name type="scientific">Brassica cretica</name>
    <name type="common">Mustard</name>
    <dbReference type="NCBI Taxonomy" id="69181"/>
    <lineage>
        <taxon>Eukaryota</taxon>
        <taxon>Viridiplantae</taxon>
        <taxon>Streptophyta</taxon>
        <taxon>Embryophyta</taxon>
        <taxon>Tracheophyta</taxon>
        <taxon>Spermatophyta</taxon>
        <taxon>Magnoliopsida</taxon>
        <taxon>eudicotyledons</taxon>
        <taxon>Gunneridae</taxon>
        <taxon>Pentapetalae</taxon>
        <taxon>rosids</taxon>
        <taxon>malvids</taxon>
        <taxon>Brassicales</taxon>
        <taxon>Brassicaceae</taxon>
        <taxon>Brassiceae</taxon>
        <taxon>Brassica</taxon>
    </lineage>
</organism>
<dbReference type="GO" id="GO:0003676">
    <property type="term" value="F:nucleic acid binding"/>
    <property type="evidence" value="ECO:0007669"/>
    <property type="project" value="InterPro"/>
</dbReference>
<dbReference type="GO" id="GO:0004523">
    <property type="term" value="F:RNA-DNA hybrid ribonuclease activity"/>
    <property type="evidence" value="ECO:0007669"/>
    <property type="project" value="InterPro"/>
</dbReference>
<reference evidence="2" key="1">
    <citation type="submission" date="2019-12" db="EMBL/GenBank/DDBJ databases">
        <title>Genome sequencing and annotation of Brassica cretica.</title>
        <authorList>
            <person name="Studholme D.J."/>
            <person name="Sarris P.F."/>
        </authorList>
    </citation>
    <scope>NUCLEOTIDE SEQUENCE</scope>
    <source>
        <strain evidence="2">PFS-001/15</strain>
        <tissue evidence="2">Leaf</tissue>
    </source>
</reference>
<comment type="caution">
    <text evidence="2">The sequence shown here is derived from an EMBL/GenBank/DDBJ whole genome shotgun (WGS) entry which is preliminary data.</text>
</comment>
<dbReference type="EMBL" id="QGKW02000717">
    <property type="protein sequence ID" value="KAF2596373.1"/>
    <property type="molecule type" value="Genomic_DNA"/>
</dbReference>
<proteinExistence type="predicted"/>
<sequence length="160" mass="18153">MFRCPMAQEVWRKAAVPEQLLNFSMTLEENIGILLDLLEDLNGMVCHHARDATIRSPNRFIAELKCVIWTLQSNRDLGVEHVILASDYREVIEAINNPLHWPRYRSLLQQVTLLRTGFSNVMFVVEGMGNNSIARDIAKKCIAGWSLSVIFGVWRAGVAT</sequence>
<dbReference type="Pfam" id="PF13456">
    <property type="entry name" value="RVT_3"/>
    <property type="match status" value="1"/>
</dbReference>
<dbReference type="InterPro" id="IPR002156">
    <property type="entry name" value="RNaseH_domain"/>
</dbReference>
<dbReference type="InterPro" id="IPR036397">
    <property type="entry name" value="RNaseH_sf"/>
</dbReference>
<evidence type="ECO:0000259" key="1">
    <source>
        <dbReference type="Pfam" id="PF13456"/>
    </source>
</evidence>
<accession>A0A8S9KSX5</accession>
<evidence type="ECO:0000313" key="2">
    <source>
        <dbReference type="EMBL" id="KAF2596373.1"/>
    </source>
</evidence>
<feature type="domain" description="RNase H type-1" evidence="1">
    <location>
        <begin position="38"/>
        <end position="141"/>
    </location>
</feature>
<evidence type="ECO:0000313" key="3">
    <source>
        <dbReference type="Proteomes" id="UP000712281"/>
    </source>
</evidence>
<dbReference type="AlphaFoldDB" id="A0A8S9KSX5"/>
<protein>
    <recommendedName>
        <fullName evidence="1">RNase H type-1 domain-containing protein</fullName>
    </recommendedName>
</protein>